<dbReference type="GO" id="GO:0045121">
    <property type="term" value="C:membrane raft"/>
    <property type="evidence" value="ECO:0007669"/>
    <property type="project" value="TreeGrafter"/>
</dbReference>
<dbReference type="EMBL" id="LKCN02000018">
    <property type="protein sequence ID" value="RCI08724.1"/>
    <property type="molecule type" value="Genomic_DNA"/>
</dbReference>
<protein>
    <submittedName>
        <fullName evidence="3">Uncharacterized protein</fullName>
    </submittedName>
</protein>
<dbReference type="GO" id="GO:0032185">
    <property type="term" value="P:septin cytoskeleton organization"/>
    <property type="evidence" value="ECO:0007669"/>
    <property type="project" value="TreeGrafter"/>
</dbReference>
<keyword evidence="2" id="KW-0472">Membrane</keyword>
<name>A0A367L2S8_9HYPO</name>
<dbReference type="Pfam" id="PF06687">
    <property type="entry name" value="SUR7"/>
    <property type="match status" value="1"/>
</dbReference>
<reference evidence="3 4" key="1">
    <citation type="journal article" date="2015" name="BMC Genomics">
        <title>Insights from the genome of Ophiocordyceps polyrhachis-furcata to pathogenicity and host specificity in insect fungi.</title>
        <authorList>
            <person name="Wichadakul D."/>
            <person name="Kobmoo N."/>
            <person name="Ingsriswang S."/>
            <person name="Tangphatsornruang S."/>
            <person name="Chantasingh D."/>
            <person name="Luangsa-ard J.J."/>
            <person name="Eurwilaichitr L."/>
        </authorList>
    </citation>
    <scope>NUCLEOTIDE SEQUENCE [LARGE SCALE GENOMIC DNA]</scope>
    <source>
        <strain evidence="3 4">BCC 54312</strain>
    </source>
</reference>
<dbReference type="PANTHER" id="PTHR36414">
    <property type="entry name" value="PROTEIN SUR7"/>
    <property type="match status" value="1"/>
</dbReference>
<feature type="transmembrane region" description="Helical" evidence="2">
    <location>
        <begin position="306"/>
        <end position="326"/>
    </location>
</feature>
<evidence type="ECO:0000256" key="1">
    <source>
        <dbReference type="SAM" id="MobiDB-lite"/>
    </source>
</evidence>
<proteinExistence type="predicted"/>
<evidence type="ECO:0000313" key="4">
    <source>
        <dbReference type="Proteomes" id="UP000253664"/>
    </source>
</evidence>
<feature type="compositionally biased region" description="Basic and acidic residues" evidence="1">
    <location>
        <begin position="373"/>
        <end position="393"/>
    </location>
</feature>
<dbReference type="GO" id="GO:0030866">
    <property type="term" value="P:cortical actin cytoskeleton organization"/>
    <property type="evidence" value="ECO:0007669"/>
    <property type="project" value="TreeGrafter"/>
</dbReference>
<organism evidence="3 4">
    <name type="scientific">Ophiocordyceps polyrhachis-furcata BCC 54312</name>
    <dbReference type="NCBI Taxonomy" id="1330021"/>
    <lineage>
        <taxon>Eukaryota</taxon>
        <taxon>Fungi</taxon>
        <taxon>Dikarya</taxon>
        <taxon>Ascomycota</taxon>
        <taxon>Pezizomycotina</taxon>
        <taxon>Sordariomycetes</taxon>
        <taxon>Hypocreomycetidae</taxon>
        <taxon>Hypocreales</taxon>
        <taxon>Ophiocordycipitaceae</taxon>
        <taxon>Ophiocordyceps</taxon>
    </lineage>
</organism>
<gene>
    <name evidence="3" type="ORF">L249_4685</name>
</gene>
<feature type="transmembrane region" description="Helical" evidence="2">
    <location>
        <begin position="126"/>
        <end position="145"/>
    </location>
</feature>
<dbReference type="AlphaFoldDB" id="A0A367L2S8"/>
<keyword evidence="2" id="KW-1133">Transmembrane helix</keyword>
<dbReference type="Proteomes" id="UP000253664">
    <property type="component" value="Unassembled WGS sequence"/>
</dbReference>
<dbReference type="GO" id="GO:0005886">
    <property type="term" value="C:plasma membrane"/>
    <property type="evidence" value="ECO:0007669"/>
    <property type="project" value="InterPro"/>
</dbReference>
<sequence>MLRWGCLPPARHVGSHPDIPTFPSYSNLLSTGMEWKRSSPDALSRLYHRRWTMSSYPSFETELCSLFGIVLTCSHVPTSGNKIGATSSPCGQHGTTKILPRTTKMHVKQKRIKLTRILTRESDTPLATIGIFWLLLAGILLWFIILSGVTRGTPLKHTYFLRADTSNITGARDITQWAYFRICGDRNRDCHAHGAQSFGRAWAPHAENVPPALMGKWDDHTSSFHYFMMWRFGWVFLIFTFFFLHVALFSALIACCGRRGSIFTLLMCVITWFWYTLAVSIITAVFCQARSKFHRAGRKARIGSWAFGFLWSSYACVILACLYFLWSSRIFKRRYEDDADNHAITAGRRGAAAVFWRRRSSSRPRQSRDDDDGGGHDHRRDHCGQDGSNHDYRTSQSSSDDDLFGTRPGHKETRTA</sequence>
<feature type="transmembrane region" description="Helical" evidence="2">
    <location>
        <begin position="232"/>
        <end position="255"/>
    </location>
</feature>
<dbReference type="GO" id="GO:0006897">
    <property type="term" value="P:endocytosis"/>
    <property type="evidence" value="ECO:0007669"/>
    <property type="project" value="TreeGrafter"/>
</dbReference>
<accession>A0A367L2S8</accession>
<dbReference type="PANTHER" id="PTHR36414:SF1">
    <property type="entry name" value="PROTEIN SUR7"/>
    <property type="match status" value="1"/>
</dbReference>
<dbReference type="InterPro" id="IPR009571">
    <property type="entry name" value="SUR7/Rim9-like_fungi"/>
</dbReference>
<feature type="region of interest" description="Disordered" evidence="1">
    <location>
        <begin position="355"/>
        <end position="416"/>
    </location>
</feature>
<comment type="caution">
    <text evidence="3">The sequence shown here is derived from an EMBL/GenBank/DDBJ whole genome shotgun (WGS) entry which is preliminary data.</text>
</comment>
<keyword evidence="2" id="KW-0812">Transmembrane</keyword>
<keyword evidence="4" id="KW-1185">Reference proteome</keyword>
<dbReference type="GO" id="GO:0005938">
    <property type="term" value="C:cell cortex"/>
    <property type="evidence" value="ECO:0007669"/>
    <property type="project" value="TreeGrafter"/>
</dbReference>
<dbReference type="GO" id="GO:0031505">
    <property type="term" value="P:fungal-type cell wall organization"/>
    <property type="evidence" value="ECO:0007669"/>
    <property type="project" value="TreeGrafter"/>
</dbReference>
<feature type="transmembrane region" description="Helical" evidence="2">
    <location>
        <begin position="262"/>
        <end position="286"/>
    </location>
</feature>
<evidence type="ECO:0000256" key="2">
    <source>
        <dbReference type="SAM" id="Phobius"/>
    </source>
</evidence>
<dbReference type="OrthoDB" id="5419460at2759"/>
<evidence type="ECO:0000313" key="3">
    <source>
        <dbReference type="EMBL" id="RCI08724.1"/>
    </source>
</evidence>